<dbReference type="InterPro" id="IPR001740">
    <property type="entry name" value="GPCR_2_EMR1-like_rcpt"/>
</dbReference>
<organism evidence="23 24">
    <name type="scientific">Chrysemys picta bellii</name>
    <name type="common">Western painted turtle</name>
    <name type="synonym">Emys bellii</name>
    <dbReference type="NCBI Taxonomy" id="8478"/>
    <lineage>
        <taxon>Eukaryota</taxon>
        <taxon>Metazoa</taxon>
        <taxon>Chordata</taxon>
        <taxon>Craniata</taxon>
        <taxon>Vertebrata</taxon>
        <taxon>Euteleostomi</taxon>
        <taxon>Archelosauria</taxon>
        <taxon>Testudinata</taxon>
        <taxon>Testudines</taxon>
        <taxon>Cryptodira</taxon>
        <taxon>Durocryptodira</taxon>
        <taxon>Testudinoidea</taxon>
        <taxon>Emydidae</taxon>
        <taxon>Chrysemys</taxon>
    </lineage>
</organism>
<feature type="domain" description="EGF-like" evidence="20">
    <location>
        <begin position="40"/>
        <end position="79"/>
    </location>
</feature>
<dbReference type="PANTHER" id="PTHR12011">
    <property type="entry name" value="ADHESION G-PROTEIN COUPLED RECEPTOR"/>
    <property type="match status" value="1"/>
</dbReference>
<feature type="domain" description="GAIN-B" evidence="21">
    <location>
        <begin position="255"/>
        <end position="424"/>
    </location>
</feature>
<evidence type="ECO:0000256" key="7">
    <source>
        <dbReference type="ARBA" id="ARBA00022692"/>
    </source>
</evidence>
<dbReference type="InterPro" id="IPR001881">
    <property type="entry name" value="EGF-like_Ca-bd_dom"/>
</dbReference>
<comment type="subcellular location">
    <subcellularLocation>
        <location evidence="2">Cell membrane</location>
        <topology evidence="2">Multi-pass membrane protein</topology>
    </subcellularLocation>
    <subcellularLocation>
        <location evidence="1">Secreted</location>
    </subcellularLocation>
</comment>
<dbReference type="Pfam" id="PF00002">
    <property type="entry name" value="7tm_2"/>
    <property type="match status" value="1"/>
</dbReference>
<dbReference type="CDD" id="cd15439">
    <property type="entry name" value="7tmB2_EMR"/>
    <property type="match status" value="1"/>
</dbReference>
<evidence type="ECO:0000256" key="9">
    <source>
        <dbReference type="ARBA" id="ARBA00022737"/>
    </source>
</evidence>
<dbReference type="PROSITE" id="PS01187">
    <property type="entry name" value="EGF_CA"/>
    <property type="match status" value="2"/>
</dbReference>
<dbReference type="InterPro" id="IPR017983">
    <property type="entry name" value="GPCR_2_secretin-like_CS"/>
</dbReference>
<evidence type="ECO:0000259" key="20">
    <source>
        <dbReference type="PROSITE" id="PS50026"/>
    </source>
</evidence>
<dbReference type="InterPro" id="IPR046338">
    <property type="entry name" value="GAIN_dom_sf"/>
</dbReference>
<evidence type="ECO:0000256" key="3">
    <source>
        <dbReference type="ARBA" id="ARBA00007343"/>
    </source>
</evidence>
<feature type="transmembrane region" description="Helical" evidence="19">
    <location>
        <begin position="651"/>
        <end position="674"/>
    </location>
</feature>
<dbReference type="SMART" id="SM00181">
    <property type="entry name" value="EGF"/>
    <property type="match status" value="3"/>
</dbReference>
<feature type="transmembrane region" description="Helical" evidence="19">
    <location>
        <begin position="623"/>
        <end position="645"/>
    </location>
</feature>
<keyword evidence="4" id="KW-1003">Cell membrane</keyword>
<dbReference type="Pfam" id="PF01825">
    <property type="entry name" value="GPS"/>
    <property type="match status" value="1"/>
</dbReference>
<evidence type="ECO:0000256" key="14">
    <source>
        <dbReference type="ARBA" id="ARBA00023157"/>
    </source>
</evidence>
<dbReference type="SMART" id="SM00179">
    <property type="entry name" value="EGF_CA"/>
    <property type="match status" value="3"/>
</dbReference>
<evidence type="ECO:0000256" key="16">
    <source>
        <dbReference type="ARBA" id="ARBA00023180"/>
    </source>
</evidence>
<dbReference type="Pfam" id="PF07645">
    <property type="entry name" value="EGF_CA"/>
    <property type="match status" value="3"/>
</dbReference>
<dbReference type="PROSITE" id="PS00010">
    <property type="entry name" value="ASX_HYDROXYL"/>
    <property type="match status" value="3"/>
</dbReference>
<dbReference type="GO" id="GO:0004930">
    <property type="term" value="F:G protein-coupled receptor activity"/>
    <property type="evidence" value="ECO:0007669"/>
    <property type="project" value="UniProtKB-KW"/>
</dbReference>
<dbReference type="GeneTree" id="ENSGT00940000164113"/>
<evidence type="ECO:0000256" key="1">
    <source>
        <dbReference type="ARBA" id="ARBA00004613"/>
    </source>
</evidence>
<proteinExistence type="inferred from homology"/>
<comment type="caution">
    <text evidence="18">Lacks conserved residue(s) required for the propagation of feature annotation.</text>
</comment>
<comment type="similarity">
    <text evidence="3">Belongs to the G-protein coupled receptor 2 family. Adhesion G-protein coupled receptor (ADGR) subfamily.</text>
</comment>
<feature type="domain" description="EGF-like" evidence="20">
    <location>
        <begin position="175"/>
        <end position="218"/>
    </location>
</feature>
<evidence type="ECO:0000256" key="11">
    <source>
        <dbReference type="ARBA" id="ARBA00022989"/>
    </source>
</evidence>
<sequence length="725" mass="78111">CRKTTDICGPNATFAWVPSPSSVQETPARTVQSVPSCAADIDECQGLSPADCGPHANCTNAPGNYSCTCIDGYEPSSGKGNFTHASGDTCQAELSPDIDECRRNTTICEPHGTCINMPGSYMCKCSWGFGKSLKDPSKMCTGTTEAGNSPSMVIHPPCASSRAVCDTHTSFPLSDIDECRKTPDICSPNAACINTYGSYRCECRAGYIPSNRNTTLCQGGSCCWGHGGGTWGGWAGSGVTQAEVLPEGHQAGVFRGMGQGQGMGGSPSCSTAPLAPVCPWAPPPPFHPSPLSLAGFTLAGLLTYQGMSPLLDGAGRVEAPEWDEIGQTGKRAQEPGRPSYRVLSPVVSAFISDPNSQALGLSVSIRFSHPVPVKALCVYWKVVAESGSWSPDGCTAVHTNSTHTNCSCDHLSSFAVLMAPTTVTESYPLTIITYVGLTLSLPCLFLAILTFLLCRSIRNVSTSLHLQLCLCLFLADLLFLTQVTPTSSQVACAVIAGLLHYLFLACFSWMFLEGLFLFLTVRNLKVVNYTSASRFKKRFMYPFGYGFPALVVAISAAVNPDGYGTSEHCWLSPERGFRWSFLGPVCAIILINITFFALTLWILRNRLSSLNADVSTLRDHRLLTFKAIAQLIILGCTWSLGLLQVGPAATVMAYLFTIVNSLQGAFIFLVHCLLNRQVREEYRRWIKGFRMFSMKSQTYDLSMSAVPTTSTKTVRGPLLCSNTSL</sequence>
<keyword evidence="17" id="KW-0807">Transducer</keyword>
<dbReference type="GO" id="GO:0007166">
    <property type="term" value="P:cell surface receptor signaling pathway"/>
    <property type="evidence" value="ECO:0007669"/>
    <property type="project" value="InterPro"/>
</dbReference>
<evidence type="ECO:0000256" key="5">
    <source>
        <dbReference type="ARBA" id="ARBA00022525"/>
    </source>
</evidence>
<keyword evidence="5" id="KW-0964">Secreted</keyword>
<accession>A0A8C3HCH6</accession>
<dbReference type="PROSITE" id="PS50026">
    <property type="entry name" value="EGF_3"/>
    <property type="match status" value="3"/>
</dbReference>
<evidence type="ECO:0000259" key="21">
    <source>
        <dbReference type="PROSITE" id="PS50221"/>
    </source>
</evidence>
<dbReference type="FunFam" id="1.20.1070.10:FF:000054">
    <property type="entry name" value="Adhesion G protein-coupled receptor E3"/>
    <property type="match status" value="1"/>
</dbReference>
<evidence type="ECO:0000256" key="17">
    <source>
        <dbReference type="ARBA" id="ARBA00023224"/>
    </source>
</evidence>
<dbReference type="Gene3D" id="2.60.220.50">
    <property type="match status" value="1"/>
</dbReference>
<evidence type="ECO:0000256" key="2">
    <source>
        <dbReference type="ARBA" id="ARBA00004651"/>
    </source>
</evidence>
<dbReference type="InterPro" id="IPR018097">
    <property type="entry name" value="EGF_Ca-bd_CS"/>
</dbReference>
<dbReference type="PRINTS" id="PR01128">
    <property type="entry name" value="EMR1HORMONER"/>
</dbReference>
<dbReference type="CDD" id="cd00054">
    <property type="entry name" value="EGF_CA"/>
    <property type="match status" value="3"/>
</dbReference>
<dbReference type="InterPro" id="IPR057244">
    <property type="entry name" value="GAIN_B"/>
</dbReference>
<evidence type="ECO:0000313" key="23">
    <source>
        <dbReference type="Ensembl" id="ENSCPBP00000015946.1"/>
    </source>
</evidence>
<evidence type="ECO:0000256" key="12">
    <source>
        <dbReference type="ARBA" id="ARBA00023040"/>
    </source>
</evidence>
<evidence type="ECO:0000256" key="13">
    <source>
        <dbReference type="ARBA" id="ARBA00023136"/>
    </source>
</evidence>
<evidence type="ECO:0000256" key="8">
    <source>
        <dbReference type="ARBA" id="ARBA00022729"/>
    </source>
</evidence>
<keyword evidence="24" id="KW-1185">Reference proteome</keyword>
<feature type="domain" description="G-protein coupled receptors family 2 profile 2" evidence="22">
    <location>
        <begin position="429"/>
        <end position="675"/>
    </location>
</feature>
<keyword evidence="13 19" id="KW-0472">Membrane</keyword>
<dbReference type="FunFam" id="2.10.25.10:FF:000014">
    <property type="entry name" value="Latent-transforming growth factor beta-binding protein 3"/>
    <property type="match status" value="1"/>
</dbReference>
<reference evidence="23" key="2">
    <citation type="submission" date="2025-09" db="UniProtKB">
        <authorList>
            <consortium name="Ensembl"/>
        </authorList>
    </citation>
    <scope>IDENTIFICATION</scope>
</reference>
<keyword evidence="11 19" id="KW-1133">Transmembrane helix</keyword>
<protein>
    <submittedName>
        <fullName evidence="23">Uncharacterized protein</fullName>
    </submittedName>
</protein>
<dbReference type="PROSITE" id="PS50261">
    <property type="entry name" value="G_PROTEIN_RECEP_F2_4"/>
    <property type="match status" value="1"/>
</dbReference>
<dbReference type="FunFam" id="2.10.25.10:FF:000038">
    <property type="entry name" value="Fibrillin 2"/>
    <property type="match status" value="2"/>
</dbReference>
<feature type="transmembrane region" description="Helical" evidence="19">
    <location>
        <begin position="539"/>
        <end position="559"/>
    </location>
</feature>
<name>A0A8C3HCH6_CHRPI</name>
<evidence type="ECO:0000256" key="4">
    <source>
        <dbReference type="ARBA" id="ARBA00022475"/>
    </source>
</evidence>
<dbReference type="InterPro" id="IPR017981">
    <property type="entry name" value="GPCR_2-like_7TM"/>
</dbReference>
<dbReference type="GO" id="GO:0007189">
    <property type="term" value="P:adenylate cyclase-activating G protein-coupled receptor signaling pathway"/>
    <property type="evidence" value="ECO:0007669"/>
    <property type="project" value="TreeGrafter"/>
</dbReference>
<feature type="transmembrane region" description="Helical" evidence="19">
    <location>
        <begin position="431"/>
        <end position="452"/>
    </location>
</feature>
<evidence type="ECO:0000259" key="22">
    <source>
        <dbReference type="PROSITE" id="PS50261"/>
    </source>
</evidence>
<feature type="transmembrane region" description="Helical" evidence="19">
    <location>
        <begin position="464"/>
        <end position="481"/>
    </location>
</feature>
<keyword evidence="6 18" id="KW-0245">EGF-like domain</keyword>
<dbReference type="Ensembl" id="ENSCPBT00000018864.1">
    <property type="protein sequence ID" value="ENSCPBP00000015946.1"/>
    <property type="gene ID" value="ENSCPBG00000011757.1"/>
</dbReference>
<dbReference type="Gene3D" id="2.10.25.10">
    <property type="entry name" value="Laminin"/>
    <property type="match status" value="3"/>
</dbReference>
<dbReference type="PROSITE" id="PS50221">
    <property type="entry name" value="GAIN_B"/>
    <property type="match status" value="1"/>
</dbReference>
<dbReference type="GO" id="GO:0005886">
    <property type="term" value="C:plasma membrane"/>
    <property type="evidence" value="ECO:0007669"/>
    <property type="project" value="UniProtKB-SubCell"/>
</dbReference>
<feature type="domain" description="EGF-like" evidence="20">
    <location>
        <begin position="97"/>
        <end position="137"/>
    </location>
</feature>
<dbReference type="PROSITE" id="PS00650">
    <property type="entry name" value="G_PROTEIN_RECEP_F2_2"/>
    <property type="match status" value="1"/>
</dbReference>
<dbReference type="PANTHER" id="PTHR12011:SF433">
    <property type="entry name" value="ADHESION G PROTEIN-COUPLED RECEPTOR E1-LIKE-RELATED"/>
    <property type="match status" value="1"/>
</dbReference>
<dbReference type="InterPro" id="IPR000742">
    <property type="entry name" value="EGF"/>
</dbReference>
<feature type="transmembrane region" description="Helical" evidence="19">
    <location>
        <begin position="579"/>
        <end position="603"/>
    </location>
</feature>
<dbReference type="GO" id="GO:0005509">
    <property type="term" value="F:calcium ion binding"/>
    <property type="evidence" value="ECO:0007669"/>
    <property type="project" value="InterPro"/>
</dbReference>
<dbReference type="AlphaFoldDB" id="A0A8C3HCH6"/>
<dbReference type="InterPro" id="IPR000152">
    <property type="entry name" value="EGF-type_Asp/Asn_hydroxyl_site"/>
</dbReference>
<dbReference type="SUPFAM" id="SSF57196">
    <property type="entry name" value="EGF/Laminin"/>
    <property type="match status" value="3"/>
</dbReference>
<keyword evidence="14" id="KW-1015">Disulfide bond</keyword>
<dbReference type="InterPro" id="IPR049883">
    <property type="entry name" value="NOTCH1_EGF-like"/>
</dbReference>
<keyword evidence="10" id="KW-0106">Calcium</keyword>
<dbReference type="SMART" id="SM00303">
    <property type="entry name" value="GPS"/>
    <property type="match status" value="1"/>
</dbReference>
<keyword evidence="7 19" id="KW-0812">Transmembrane</keyword>
<keyword evidence="12" id="KW-0297">G-protein coupled receptor</keyword>
<dbReference type="OMA" id="RYICAYW"/>
<evidence type="ECO:0000256" key="18">
    <source>
        <dbReference type="PROSITE-ProRule" id="PRU00076"/>
    </source>
</evidence>
<evidence type="ECO:0000313" key="24">
    <source>
        <dbReference type="Proteomes" id="UP000694380"/>
    </source>
</evidence>
<dbReference type="GO" id="GO:0005576">
    <property type="term" value="C:extracellular region"/>
    <property type="evidence" value="ECO:0007669"/>
    <property type="project" value="UniProtKB-SubCell"/>
</dbReference>
<dbReference type="Proteomes" id="UP000694380">
    <property type="component" value="Unplaced"/>
</dbReference>
<dbReference type="InterPro" id="IPR000203">
    <property type="entry name" value="GPS"/>
</dbReference>
<dbReference type="PRINTS" id="PR00249">
    <property type="entry name" value="GPCRSECRETIN"/>
</dbReference>
<dbReference type="InterPro" id="IPR000832">
    <property type="entry name" value="GPCR_2_secretin-like"/>
</dbReference>
<evidence type="ECO:0000256" key="10">
    <source>
        <dbReference type="ARBA" id="ARBA00022837"/>
    </source>
</evidence>
<keyword evidence="15" id="KW-0675">Receptor</keyword>
<dbReference type="Gene3D" id="1.20.1070.10">
    <property type="entry name" value="Rhodopsin 7-helix transmembrane proteins"/>
    <property type="match status" value="1"/>
</dbReference>
<feature type="transmembrane region" description="Helical" evidence="19">
    <location>
        <begin position="493"/>
        <end position="519"/>
    </location>
</feature>
<evidence type="ECO:0000256" key="6">
    <source>
        <dbReference type="ARBA" id="ARBA00022536"/>
    </source>
</evidence>
<evidence type="ECO:0000256" key="19">
    <source>
        <dbReference type="SAM" id="Phobius"/>
    </source>
</evidence>
<evidence type="ECO:0000256" key="15">
    <source>
        <dbReference type="ARBA" id="ARBA00023170"/>
    </source>
</evidence>
<keyword evidence="16" id="KW-0325">Glycoprotein</keyword>
<keyword evidence="8" id="KW-0732">Signal</keyword>
<reference evidence="23" key="1">
    <citation type="submission" date="2025-08" db="UniProtKB">
        <authorList>
            <consortium name="Ensembl"/>
        </authorList>
    </citation>
    <scope>IDENTIFICATION</scope>
</reference>
<keyword evidence="9" id="KW-0677">Repeat</keyword>